<gene>
    <name evidence="1" type="ORF">S03H2_73153</name>
</gene>
<reference evidence="1" key="1">
    <citation type="journal article" date="2014" name="Front. Microbiol.">
        <title>High frequency of phylogenetically diverse reductive dehalogenase-homologous genes in deep subseafloor sedimentary metagenomes.</title>
        <authorList>
            <person name="Kawai M."/>
            <person name="Futagami T."/>
            <person name="Toyoda A."/>
            <person name="Takaki Y."/>
            <person name="Nishi S."/>
            <person name="Hori S."/>
            <person name="Arai W."/>
            <person name="Tsubouchi T."/>
            <person name="Morono Y."/>
            <person name="Uchiyama I."/>
            <person name="Ito T."/>
            <person name="Fujiyama A."/>
            <person name="Inagaki F."/>
            <person name="Takami H."/>
        </authorList>
    </citation>
    <scope>NUCLEOTIDE SEQUENCE</scope>
    <source>
        <strain evidence="1">Expedition CK06-06</strain>
    </source>
</reference>
<organism evidence="1">
    <name type="scientific">marine sediment metagenome</name>
    <dbReference type="NCBI Taxonomy" id="412755"/>
    <lineage>
        <taxon>unclassified sequences</taxon>
        <taxon>metagenomes</taxon>
        <taxon>ecological metagenomes</taxon>
    </lineage>
</organism>
<name>X1KVV4_9ZZZZ</name>
<dbReference type="EMBL" id="BARU01049980">
    <property type="protein sequence ID" value="GAH97770.1"/>
    <property type="molecule type" value="Genomic_DNA"/>
</dbReference>
<proteinExistence type="predicted"/>
<comment type="caution">
    <text evidence="1">The sequence shown here is derived from an EMBL/GenBank/DDBJ whole genome shotgun (WGS) entry which is preliminary data.</text>
</comment>
<feature type="non-terminal residue" evidence="1">
    <location>
        <position position="30"/>
    </location>
</feature>
<feature type="non-terminal residue" evidence="1">
    <location>
        <position position="1"/>
    </location>
</feature>
<sequence>LLSEIEPLSKEEKAYVFDACLETLASDRKI</sequence>
<accession>X1KVV4</accession>
<protein>
    <submittedName>
        <fullName evidence="1">Uncharacterized protein</fullName>
    </submittedName>
</protein>
<dbReference type="AlphaFoldDB" id="X1KVV4"/>
<evidence type="ECO:0000313" key="1">
    <source>
        <dbReference type="EMBL" id="GAH97770.1"/>
    </source>
</evidence>